<dbReference type="PANTHER" id="PTHR31834:SF1">
    <property type="entry name" value="INITIATION-SPECIFIC ALPHA-1,6-MANNOSYLTRANSFERASE"/>
    <property type="match status" value="1"/>
</dbReference>
<dbReference type="InterPro" id="IPR039367">
    <property type="entry name" value="Och1-like"/>
</dbReference>
<dbReference type="EMBL" id="CAXHTA020000018">
    <property type="protein sequence ID" value="CAL5228264.1"/>
    <property type="molecule type" value="Genomic_DNA"/>
</dbReference>
<evidence type="ECO:0000256" key="1">
    <source>
        <dbReference type="SAM" id="MobiDB-lite"/>
    </source>
</evidence>
<dbReference type="SUPFAM" id="SSF53335">
    <property type="entry name" value="S-adenosyl-L-methionine-dependent methyltransferases"/>
    <property type="match status" value="1"/>
</dbReference>
<dbReference type="Gene3D" id="3.90.550.20">
    <property type="match status" value="1"/>
</dbReference>
<comment type="caution">
    <text evidence="2">The sequence shown here is derived from an EMBL/GenBank/DDBJ whole genome shotgun (WGS) entry which is preliminary data.</text>
</comment>
<reference evidence="2 3" key="1">
    <citation type="submission" date="2024-06" db="EMBL/GenBank/DDBJ databases">
        <authorList>
            <person name="Kraege A."/>
            <person name="Thomma B."/>
        </authorList>
    </citation>
    <scope>NUCLEOTIDE SEQUENCE [LARGE SCALE GENOMIC DNA]</scope>
</reference>
<dbReference type="PANTHER" id="PTHR31834">
    <property type="entry name" value="INITIATION-SPECIFIC ALPHA-1,6-MANNOSYLTRANSFERASE"/>
    <property type="match status" value="1"/>
</dbReference>
<dbReference type="SUPFAM" id="SSF53448">
    <property type="entry name" value="Nucleotide-diphospho-sugar transferases"/>
    <property type="match status" value="1"/>
</dbReference>
<sequence length="777" mass="85764">MRRAPPWRVLPRTRTLCKLLAGLVALTVLFHAASCGFFFCIRFPRALEFPHDMYNDIRDIYILAGRSLGLSQDCAYISLSCQAILWCQPSGPRWMSRAVVEADKSPKLIPRVIHQTYKSSSVPADLKVFMHSWRRLNEDWEIRFYDDEACINFVQWEFPEYLDAYRSLDTNVERYMVVLRSGGVYADIDVECRKPLNSLIMPRDTLIVGWENEFSAAEEARNRKYVRKRQVLQWMFAAAPGHPALRDICDHIAGSVDTKFTGNKNFDTLERTGPGAFTDVILKHAELHPLSKKDDPWNVRIMPKVHFGVHPIGLDDMGPDSPDIVVQHHFVGTWKKKGGWGVARELSPARILKRLLSRLFDIQEEEDPAVEEDEGSQPLMEAALPFDRQAKQLYPVSITWQPPFTMLVDLKGHGDLQAESDIAASLTAWGRWQPALAPGRGPSVAEALVGSLGGKGADRRVLLDVGAGNGYFSLAAAARGHDVIAFELSNASLASFEASAKYNGFQKAITLHKVPLGQMDEEVCIESQIGHIRLADLETSRGYGHPQVHNRSALGMNCVRAVQRRRGASLVPEDVEVGAVRVSVTGWDGWVLEGLRDLMLRNNTPPPGVVLLELQPQAVRQNGYEGGALGLLRKMHSWGYTDVSHSGHVCDERWHNITRSIRLRGAIPMATQEALKQPTWCTLPPDKFEVMVERAPPKLPENILFTYKGALAPGNPPGGAPRALVDASPPPDAMSSNHSSPGGRAELSISDATQSPATAAGSSGPAGPSVGWAAFSA</sequence>
<dbReference type="Pfam" id="PF04488">
    <property type="entry name" value="Gly_transf_sug"/>
    <property type="match status" value="1"/>
</dbReference>
<keyword evidence="3" id="KW-1185">Reference proteome</keyword>
<accession>A0ABP1GCH3</accession>
<dbReference type="Proteomes" id="UP001497392">
    <property type="component" value="Unassembled WGS sequence"/>
</dbReference>
<gene>
    <name evidence="2" type="primary">g11367</name>
    <name evidence="2" type="ORF">VP750_LOCUS10170</name>
</gene>
<dbReference type="Gene3D" id="3.40.50.150">
    <property type="entry name" value="Vaccinia Virus protein VP39"/>
    <property type="match status" value="1"/>
</dbReference>
<dbReference type="InterPro" id="IPR007577">
    <property type="entry name" value="GlycoTrfase_DXD_sugar-bd_CS"/>
</dbReference>
<feature type="region of interest" description="Disordered" evidence="1">
    <location>
        <begin position="716"/>
        <end position="777"/>
    </location>
</feature>
<name>A0ABP1GCH3_9CHLO</name>
<evidence type="ECO:0000313" key="3">
    <source>
        <dbReference type="Proteomes" id="UP001497392"/>
    </source>
</evidence>
<dbReference type="InterPro" id="IPR029044">
    <property type="entry name" value="Nucleotide-diphossugar_trans"/>
</dbReference>
<feature type="compositionally biased region" description="Low complexity" evidence="1">
    <location>
        <begin position="755"/>
        <end position="777"/>
    </location>
</feature>
<organism evidence="2 3">
    <name type="scientific">Coccomyxa viridis</name>
    <dbReference type="NCBI Taxonomy" id="1274662"/>
    <lineage>
        <taxon>Eukaryota</taxon>
        <taxon>Viridiplantae</taxon>
        <taxon>Chlorophyta</taxon>
        <taxon>core chlorophytes</taxon>
        <taxon>Trebouxiophyceae</taxon>
        <taxon>Trebouxiophyceae incertae sedis</taxon>
        <taxon>Coccomyxaceae</taxon>
        <taxon>Coccomyxa</taxon>
    </lineage>
</organism>
<dbReference type="InterPro" id="IPR029063">
    <property type="entry name" value="SAM-dependent_MTases_sf"/>
</dbReference>
<proteinExistence type="predicted"/>
<evidence type="ECO:0000313" key="2">
    <source>
        <dbReference type="EMBL" id="CAL5228264.1"/>
    </source>
</evidence>
<protein>
    <submittedName>
        <fullName evidence="2">G11367 protein</fullName>
    </submittedName>
</protein>